<name>A0A7W3QSA9_ACTNM</name>
<feature type="transmembrane region" description="Helical" evidence="6">
    <location>
        <begin position="494"/>
        <end position="519"/>
    </location>
</feature>
<evidence type="ECO:0000256" key="4">
    <source>
        <dbReference type="ARBA" id="ARBA00022840"/>
    </source>
</evidence>
<feature type="region of interest" description="Disordered" evidence="5">
    <location>
        <begin position="285"/>
        <end position="451"/>
    </location>
</feature>
<keyword evidence="6" id="KW-1133">Transmembrane helix</keyword>
<dbReference type="InterPro" id="IPR000719">
    <property type="entry name" value="Prot_kinase_dom"/>
</dbReference>
<dbReference type="CDD" id="cd14014">
    <property type="entry name" value="STKc_PknB_like"/>
    <property type="match status" value="1"/>
</dbReference>
<dbReference type="Pfam" id="PF00069">
    <property type="entry name" value="Pkinase"/>
    <property type="match status" value="1"/>
</dbReference>
<dbReference type="InterPro" id="IPR008271">
    <property type="entry name" value="Ser/Thr_kinase_AS"/>
</dbReference>
<sequence>MADSQGAAGGRAAPNPLGPGDPERLGGYVLLGRLGTGGQGVVFLGRPADGGPLVAIKLLHAQLLGEQNARARFVRELALLRRVAGRGFCTAQMLEADMEGDQPYIVSEYVTGPSLRDLVCRDGPREGADLDRLAIGTVTALTAIHGAGIVHRDFKPQNVLMGPDGPRVIDFGIARALDAGSTVTSQIVGTPAYMAPEQFTGTVVGPAADMFAWAATLLFAATGRDPFVGGPLPAVMYRIMHDQPDLSPLPPRIAEIAQACLAKDPGGRPTAEETLLWLLGDGSGAQQRAAAARPPTGAVPPARPPSEGERAPADPRTVDPVSGAGPTPFVGPPPGFSPPPDDAWGETVPRGPGTPPVDPPVDPWDVTRPGGPPAAPARDGPPQVPTGHLGHRPETAPARTRGEPHPTLRRPQEIPTPRRPQPYLPPQARRPAPETGTEPLPGAERRPAPASRRLRRGPVLVLGLLAAGTAAAFDITGLAIVLARPDLTPYASLALFPVYAIALVALVMISLIGVVLGLLGRRAAVWTVLVARVARVVLLGGWSVLATVRTWELAVHASVAAVVVLLLAWALYAPARRRSAEAGRG</sequence>
<feature type="transmembrane region" description="Helical" evidence="6">
    <location>
        <begin position="459"/>
        <end position="482"/>
    </location>
</feature>
<reference evidence="8 9" key="1">
    <citation type="submission" date="2020-08" db="EMBL/GenBank/DDBJ databases">
        <title>Genomic Encyclopedia of Type Strains, Phase IV (KMG-IV): sequencing the most valuable type-strain genomes for metagenomic binning, comparative biology and taxonomic classification.</title>
        <authorList>
            <person name="Goeker M."/>
        </authorList>
    </citation>
    <scope>NUCLEOTIDE SEQUENCE [LARGE SCALE GENOMIC DNA]</scope>
    <source>
        <strain evidence="8 9">DSM 44197</strain>
    </source>
</reference>
<keyword evidence="8" id="KW-0723">Serine/threonine-protein kinase</keyword>
<feature type="compositionally biased region" description="Pro residues" evidence="5">
    <location>
        <begin position="352"/>
        <end position="362"/>
    </location>
</feature>
<evidence type="ECO:0000313" key="8">
    <source>
        <dbReference type="EMBL" id="MBA8957659.1"/>
    </source>
</evidence>
<dbReference type="Proteomes" id="UP000572680">
    <property type="component" value="Unassembled WGS sequence"/>
</dbReference>
<evidence type="ECO:0000256" key="3">
    <source>
        <dbReference type="ARBA" id="ARBA00022777"/>
    </source>
</evidence>
<feature type="region of interest" description="Disordered" evidence="5">
    <location>
        <begin position="1"/>
        <end position="21"/>
    </location>
</feature>
<dbReference type="InterPro" id="IPR011009">
    <property type="entry name" value="Kinase-like_dom_sf"/>
</dbReference>
<keyword evidence="1" id="KW-0808">Transferase</keyword>
<keyword evidence="2" id="KW-0547">Nucleotide-binding</keyword>
<dbReference type="PROSITE" id="PS50011">
    <property type="entry name" value="PROTEIN_KINASE_DOM"/>
    <property type="match status" value="1"/>
</dbReference>
<dbReference type="PANTHER" id="PTHR43289:SF34">
    <property type="entry name" value="SERINE_THREONINE-PROTEIN KINASE YBDM-RELATED"/>
    <property type="match status" value="1"/>
</dbReference>
<feature type="transmembrane region" description="Helical" evidence="6">
    <location>
        <begin position="526"/>
        <end position="547"/>
    </location>
</feature>
<keyword evidence="9" id="KW-1185">Reference proteome</keyword>
<dbReference type="EMBL" id="JACJIA010000027">
    <property type="protein sequence ID" value="MBA8957659.1"/>
    <property type="molecule type" value="Genomic_DNA"/>
</dbReference>
<evidence type="ECO:0000256" key="6">
    <source>
        <dbReference type="SAM" id="Phobius"/>
    </source>
</evidence>
<evidence type="ECO:0000313" key="9">
    <source>
        <dbReference type="Proteomes" id="UP000572680"/>
    </source>
</evidence>
<dbReference type="PROSITE" id="PS00108">
    <property type="entry name" value="PROTEIN_KINASE_ST"/>
    <property type="match status" value="1"/>
</dbReference>
<keyword evidence="6" id="KW-0472">Membrane</keyword>
<evidence type="ECO:0000259" key="7">
    <source>
        <dbReference type="PROSITE" id="PS50011"/>
    </source>
</evidence>
<organism evidence="8 9">
    <name type="scientific">Actinomadura namibiensis</name>
    <dbReference type="NCBI Taxonomy" id="182080"/>
    <lineage>
        <taxon>Bacteria</taxon>
        <taxon>Bacillati</taxon>
        <taxon>Actinomycetota</taxon>
        <taxon>Actinomycetes</taxon>
        <taxon>Streptosporangiales</taxon>
        <taxon>Thermomonosporaceae</taxon>
        <taxon>Actinomadura</taxon>
    </lineage>
</organism>
<dbReference type="SUPFAM" id="SSF56112">
    <property type="entry name" value="Protein kinase-like (PK-like)"/>
    <property type="match status" value="1"/>
</dbReference>
<feature type="compositionally biased region" description="Basic and acidic residues" evidence="5">
    <location>
        <begin position="306"/>
        <end position="317"/>
    </location>
</feature>
<keyword evidence="6" id="KW-0812">Transmembrane</keyword>
<evidence type="ECO:0000256" key="5">
    <source>
        <dbReference type="SAM" id="MobiDB-lite"/>
    </source>
</evidence>
<evidence type="ECO:0000256" key="1">
    <source>
        <dbReference type="ARBA" id="ARBA00022679"/>
    </source>
</evidence>
<keyword evidence="4" id="KW-0067">ATP-binding</keyword>
<dbReference type="GO" id="GO:0004674">
    <property type="term" value="F:protein serine/threonine kinase activity"/>
    <property type="evidence" value="ECO:0007669"/>
    <property type="project" value="UniProtKB-KW"/>
</dbReference>
<dbReference type="Gene3D" id="1.10.510.10">
    <property type="entry name" value="Transferase(Phosphotransferase) domain 1"/>
    <property type="match status" value="1"/>
</dbReference>
<feature type="transmembrane region" description="Helical" evidence="6">
    <location>
        <begin position="553"/>
        <end position="572"/>
    </location>
</feature>
<gene>
    <name evidence="8" type="ORF">HNR61_009354</name>
</gene>
<keyword evidence="3 8" id="KW-0418">Kinase</keyword>
<comment type="caution">
    <text evidence="8">The sequence shown here is derived from an EMBL/GenBank/DDBJ whole genome shotgun (WGS) entry which is preliminary data.</text>
</comment>
<accession>A0A7W3QSA9</accession>
<dbReference type="Gene3D" id="3.30.200.20">
    <property type="entry name" value="Phosphorylase Kinase, domain 1"/>
    <property type="match status" value="1"/>
</dbReference>
<evidence type="ECO:0000256" key="2">
    <source>
        <dbReference type="ARBA" id="ARBA00022741"/>
    </source>
</evidence>
<proteinExistence type="predicted"/>
<protein>
    <submittedName>
        <fullName evidence="8">Serine/threonine protein kinase</fullName>
    </submittedName>
</protein>
<dbReference type="AlphaFoldDB" id="A0A7W3QSA9"/>
<feature type="compositionally biased region" description="Basic and acidic residues" evidence="5">
    <location>
        <begin position="400"/>
        <end position="412"/>
    </location>
</feature>
<dbReference type="RefSeq" id="WP_281400773.1">
    <property type="nucleotide sequence ID" value="NZ_JACJIA010000027.1"/>
</dbReference>
<dbReference type="PANTHER" id="PTHR43289">
    <property type="entry name" value="MITOGEN-ACTIVATED PROTEIN KINASE KINASE KINASE 20-RELATED"/>
    <property type="match status" value="1"/>
</dbReference>
<feature type="compositionally biased region" description="Pro residues" evidence="5">
    <location>
        <begin position="329"/>
        <end position="341"/>
    </location>
</feature>
<feature type="domain" description="Protein kinase" evidence="7">
    <location>
        <begin position="28"/>
        <end position="278"/>
    </location>
</feature>
<dbReference type="GO" id="GO:0005524">
    <property type="term" value="F:ATP binding"/>
    <property type="evidence" value="ECO:0007669"/>
    <property type="project" value="UniProtKB-KW"/>
</dbReference>